<reference evidence="4" key="2">
    <citation type="submission" date="2010-04" db="EMBL/GenBank/DDBJ databases">
        <title>Genome sequence of Salinibacter ruber M8.</title>
        <authorList>
            <consortium name="Genoscope"/>
        </authorList>
    </citation>
    <scope>NUCLEOTIDE SEQUENCE [LARGE SCALE GENOMIC DNA]</scope>
    <source>
        <strain evidence="4">M8</strain>
    </source>
</reference>
<feature type="region of interest" description="Disordered" evidence="1">
    <location>
        <begin position="107"/>
        <end position="134"/>
    </location>
</feature>
<gene>
    <name evidence="3" type="ordered locus">SRM_01429</name>
</gene>
<feature type="chain" id="PRO_5003072603" evidence="2">
    <location>
        <begin position="24"/>
        <end position="223"/>
    </location>
</feature>
<feature type="region of interest" description="Disordered" evidence="1">
    <location>
        <begin position="146"/>
        <end position="223"/>
    </location>
</feature>
<accession>D5H8J5</accession>
<dbReference type="HOGENOM" id="CLU_1239423_0_0_10"/>
<evidence type="ECO:0000313" key="4">
    <source>
        <dbReference type="Proteomes" id="UP000000933"/>
    </source>
</evidence>
<proteinExistence type="predicted"/>
<reference evidence="3 4" key="1">
    <citation type="journal article" date="2010" name="ISME J.">
        <title>Fine-scale evolution: genomic, phenotypic and ecological differentiation in two coexisting Salinibacter ruber strains.</title>
        <authorList>
            <person name="Pena A."/>
            <person name="Teeling H."/>
            <person name="Huerta-Cepas J."/>
            <person name="Santos F."/>
            <person name="Yarza P."/>
            <person name="Brito-Echeverria J."/>
            <person name="Lucio M."/>
            <person name="Schmitt-Kopplin P."/>
            <person name="Meseguer I."/>
            <person name="Schenowitz C."/>
            <person name="Dossat C."/>
            <person name="Barbe V."/>
            <person name="Dopazo J."/>
            <person name="Rossello-Mora R."/>
            <person name="Schuler M."/>
            <person name="Glockner F.O."/>
            <person name="Amann R."/>
            <person name="Gabaldon T."/>
            <person name="Anton J."/>
        </authorList>
    </citation>
    <scope>NUCLEOTIDE SEQUENCE [LARGE SCALE GENOMIC DNA]</scope>
    <source>
        <strain evidence="3 4">M8</strain>
    </source>
</reference>
<sequence length="223" mass="23511">MPCPTCRCRMLLLAFVPVGSAQAQDHGLWTVYQHPLKGAKYVDRPFAVGPTSPAWPGFNTAGVRAATAGNAIPGSVEKEAYTSGEHGSVATSYVLPTDQYSTQLDPPAHWNERGVLRPAPADSAQSSPRPHKSWCPLRAAAKMPTADVCRPGAAPRTVRSGPRSPHSVRSAPLEAPSLWDPRIEAAQNSPVAWPGRGGAERARTRPAVGGNSTQASSLSPTVP</sequence>
<dbReference type="KEGG" id="srm:SRM_01429"/>
<protein>
    <submittedName>
        <fullName evidence="3">Uncharacterized protein</fullName>
    </submittedName>
</protein>
<evidence type="ECO:0000256" key="1">
    <source>
        <dbReference type="SAM" id="MobiDB-lite"/>
    </source>
</evidence>
<dbReference type="AlphaFoldDB" id="D5H8J5"/>
<keyword evidence="2" id="KW-0732">Signal</keyword>
<evidence type="ECO:0000256" key="2">
    <source>
        <dbReference type="SAM" id="SignalP"/>
    </source>
</evidence>
<name>D5H8J5_SALRM</name>
<dbReference type="PATRIC" id="fig|761659.10.peg.1567"/>
<organism evidence="3 4">
    <name type="scientific">Salinibacter ruber (strain M8)</name>
    <dbReference type="NCBI Taxonomy" id="761659"/>
    <lineage>
        <taxon>Bacteria</taxon>
        <taxon>Pseudomonadati</taxon>
        <taxon>Rhodothermota</taxon>
        <taxon>Rhodothermia</taxon>
        <taxon>Rhodothermales</taxon>
        <taxon>Salinibacteraceae</taxon>
        <taxon>Salinibacter</taxon>
    </lineage>
</organism>
<dbReference type="EMBL" id="FP565814">
    <property type="protein sequence ID" value="CBH24350.1"/>
    <property type="molecule type" value="Genomic_DNA"/>
</dbReference>
<feature type="signal peptide" evidence="2">
    <location>
        <begin position="1"/>
        <end position="23"/>
    </location>
</feature>
<feature type="compositionally biased region" description="Polar residues" evidence="1">
    <location>
        <begin position="210"/>
        <end position="223"/>
    </location>
</feature>
<evidence type="ECO:0000313" key="3">
    <source>
        <dbReference type="EMBL" id="CBH24350.1"/>
    </source>
</evidence>
<dbReference type="Proteomes" id="UP000000933">
    <property type="component" value="Chromosome"/>
</dbReference>